<protein>
    <submittedName>
        <fullName evidence="2 4">Uncharacterized protein</fullName>
    </submittedName>
</protein>
<sequence length="42" mass="4512">MKRRCRCTKLSVFKGPTKTPSKARSLSDGSGSVLNSEAAIRS</sequence>
<feature type="region of interest" description="Disordered" evidence="1">
    <location>
        <begin position="13"/>
        <end position="42"/>
    </location>
</feature>
<keyword evidence="3" id="KW-1185">Reference proteome</keyword>
<evidence type="ECO:0000313" key="3">
    <source>
        <dbReference type="Proteomes" id="UP000279833"/>
    </source>
</evidence>
<dbReference type="AlphaFoldDB" id="A0A183JY28"/>
<gene>
    <name evidence="2" type="ORF">SCUD_LOCUS7628</name>
</gene>
<reference evidence="4" key="1">
    <citation type="submission" date="2016-06" db="UniProtKB">
        <authorList>
            <consortium name="WormBaseParasite"/>
        </authorList>
    </citation>
    <scope>IDENTIFICATION</scope>
</reference>
<evidence type="ECO:0000313" key="4">
    <source>
        <dbReference type="WBParaSite" id="SCUD_0000762801-mRNA-1"/>
    </source>
</evidence>
<feature type="compositionally biased region" description="Polar residues" evidence="1">
    <location>
        <begin position="18"/>
        <end position="35"/>
    </location>
</feature>
<accession>A0A183JY28</accession>
<evidence type="ECO:0000313" key="2">
    <source>
        <dbReference type="EMBL" id="VDP27081.1"/>
    </source>
</evidence>
<dbReference type="Proteomes" id="UP000279833">
    <property type="component" value="Unassembled WGS sequence"/>
</dbReference>
<organism evidence="4">
    <name type="scientific">Schistosoma curassoni</name>
    <dbReference type="NCBI Taxonomy" id="6186"/>
    <lineage>
        <taxon>Eukaryota</taxon>
        <taxon>Metazoa</taxon>
        <taxon>Spiralia</taxon>
        <taxon>Lophotrochozoa</taxon>
        <taxon>Platyhelminthes</taxon>
        <taxon>Trematoda</taxon>
        <taxon>Digenea</taxon>
        <taxon>Strigeidida</taxon>
        <taxon>Schistosomatoidea</taxon>
        <taxon>Schistosomatidae</taxon>
        <taxon>Schistosoma</taxon>
    </lineage>
</organism>
<reference evidence="2 3" key="2">
    <citation type="submission" date="2018-11" db="EMBL/GenBank/DDBJ databases">
        <authorList>
            <consortium name="Pathogen Informatics"/>
        </authorList>
    </citation>
    <scope>NUCLEOTIDE SEQUENCE [LARGE SCALE GENOMIC DNA]</scope>
    <source>
        <strain evidence="2">Dakar</strain>
        <strain evidence="3">Dakar, Senegal</strain>
    </source>
</reference>
<name>A0A183JY28_9TREM</name>
<evidence type="ECO:0000256" key="1">
    <source>
        <dbReference type="SAM" id="MobiDB-lite"/>
    </source>
</evidence>
<dbReference type="WBParaSite" id="SCUD_0000762801-mRNA-1">
    <property type="protein sequence ID" value="SCUD_0000762801-mRNA-1"/>
    <property type="gene ID" value="SCUD_0000762801"/>
</dbReference>
<proteinExistence type="predicted"/>
<dbReference type="EMBL" id="UZAK01032412">
    <property type="protein sequence ID" value="VDP27081.1"/>
    <property type="molecule type" value="Genomic_DNA"/>
</dbReference>